<name>A0A2U1ZYM6_9MICO</name>
<dbReference type="Proteomes" id="UP000245166">
    <property type="component" value="Unassembled WGS sequence"/>
</dbReference>
<dbReference type="AlphaFoldDB" id="A0A2U1ZYM6"/>
<evidence type="ECO:0000256" key="1">
    <source>
        <dbReference type="SAM" id="MobiDB-lite"/>
    </source>
</evidence>
<evidence type="ECO:0000313" key="3">
    <source>
        <dbReference type="Proteomes" id="UP000245166"/>
    </source>
</evidence>
<feature type="compositionally biased region" description="Polar residues" evidence="1">
    <location>
        <begin position="51"/>
        <end position="61"/>
    </location>
</feature>
<reference evidence="2 3" key="1">
    <citation type="submission" date="2018-03" db="EMBL/GenBank/DDBJ databases">
        <title>Genome assembly of novel Miniimonas species PCH200.</title>
        <authorList>
            <person name="Thakur V."/>
            <person name="Kumar V."/>
            <person name="Singh D."/>
        </authorList>
    </citation>
    <scope>NUCLEOTIDE SEQUENCE [LARGE SCALE GENOMIC DNA]</scope>
    <source>
        <strain evidence="2 3">PCH200</strain>
    </source>
</reference>
<organism evidence="2 3">
    <name type="scientific">Serinibacter arcticus</name>
    <dbReference type="NCBI Taxonomy" id="1655435"/>
    <lineage>
        <taxon>Bacteria</taxon>
        <taxon>Bacillati</taxon>
        <taxon>Actinomycetota</taxon>
        <taxon>Actinomycetes</taxon>
        <taxon>Micrococcales</taxon>
        <taxon>Beutenbergiaceae</taxon>
        <taxon>Serinibacter</taxon>
    </lineage>
</organism>
<gene>
    <name evidence="2" type="ORF">C8046_17050</name>
</gene>
<keyword evidence="3" id="KW-1185">Reference proteome</keyword>
<feature type="region of interest" description="Disordered" evidence="1">
    <location>
        <begin position="29"/>
        <end position="61"/>
    </location>
</feature>
<comment type="caution">
    <text evidence="2">The sequence shown here is derived from an EMBL/GenBank/DDBJ whole genome shotgun (WGS) entry which is preliminary data.</text>
</comment>
<dbReference type="EMBL" id="PYHR01000002">
    <property type="protein sequence ID" value="PWD52098.1"/>
    <property type="molecule type" value="Genomic_DNA"/>
</dbReference>
<protein>
    <submittedName>
        <fullName evidence="2">Uncharacterized protein</fullName>
    </submittedName>
</protein>
<evidence type="ECO:0000313" key="2">
    <source>
        <dbReference type="EMBL" id="PWD52098.1"/>
    </source>
</evidence>
<sequence length="61" mass="6257">MPESASASAQVISSVRICPACAMSDRRAARLTVGPKTSPERERTRPHVTAPCTSSGTGASA</sequence>
<accession>A0A2U1ZYM6</accession>
<proteinExistence type="predicted"/>